<protein>
    <submittedName>
        <fullName evidence="2">Unannotated protein</fullName>
    </submittedName>
</protein>
<organism evidence="2">
    <name type="scientific">freshwater metagenome</name>
    <dbReference type="NCBI Taxonomy" id="449393"/>
    <lineage>
        <taxon>unclassified sequences</taxon>
        <taxon>metagenomes</taxon>
        <taxon>ecological metagenomes</taxon>
    </lineage>
</organism>
<evidence type="ECO:0000256" key="1">
    <source>
        <dbReference type="SAM" id="Phobius"/>
    </source>
</evidence>
<dbReference type="EMBL" id="CAFBPW010000142">
    <property type="protein sequence ID" value="CAB5036221.1"/>
    <property type="molecule type" value="Genomic_DNA"/>
</dbReference>
<feature type="transmembrane region" description="Helical" evidence="1">
    <location>
        <begin position="12"/>
        <end position="36"/>
    </location>
</feature>
<proteinExistence type="predicted"/>
<gene>
    <name evidence="2" type="ORF">UFOPK4173_01213</name>
</gene>
<dbReference type="AlphaFoldDB" id="A0A6J7S5C0"/>
<accession>A0A6J7S5C0</accession>
<sequence>MVICQHESNRHTFFLLVVLLVLDVLVESPICLFSWAA</sequence>
<keyword evidence="1" id="KW-0472">Membrane</keyword>
<keyword evidence="1" id="KW-1133">Transmembrane helix</keyword>
<evidence type="ECO:0000313" key="2">
    <source>
        <dbReference type="EMBL" id="CAB5036221.1"/>
    </source>
</evidence>
<keyword evidence="1" id="KW-0812">Transmembrane</keyword>
<name>A0A6J7S5C0_9ZZZZ</name>
<reference evidence="2" key="1">
    <citation type="submission" date="2020-05" db="EMBL/GenBank/DDBJ databases">
        <authorList>
            <person name="Chiriac C."/>
            <person name="Salcher M."/>
            <person name="Ghai R."/>
            <person name="Kavagutti S V."/>
        </authorList>
    </citation>
    <scope>NUCLEOTIDE SEQUENCE</scope>
</reference>